<dbReference type="EMBL" id="JANUCT010000009">
    <property type="protein sequence ID" value="MCS3903566.1"/>
    <property type="molecule type" value="Genomic_DNA"/>
</dbReference>
<feature type="transmembrane region" description="Helical" evidence="1">
    <location>
        <begin position="77"/>
        <end position="97"/>
    </location>
</feature>
<proteinExistence type="predicted"/>
<evidence type="ECO:0000313" key="4">
    <source>
        <dbReference type="Proteomes" id="UP001204445"/>
    </source>
</evidence>
<accession>A0AAE3L1U5</accession>
<feature type="domain" description="Sulfatase N-terminal" evidence="2">
    <location>
        <begin position="185"/>
        <end position="493"/>
    </location>
</feature>
<feature type="transmembrane region" description="Helical" evidence="1">
    <location>
        <begin position="45"/>
        <end position="65"/>
    </location>
</feature>
<organism evidence="3 4">
    <name type="scientific">Methylohalomonas lacus</name>
    <dbReference type="NCBI Taxonomy" id="398773"/>
    <lineage>
        <taxon>Bacteria</taxon>
        <taxon>Pseudomonadati</taxon>
        <taxon>Pseudomonadota</taxon>
        <taxon>Gammaproteobacteria</taxon>
        <taxon>Methylohalomonadales</taxon>
        <taxon>Methylohalomonadaceae</taxon>
        <taxon>Methylohalomonas</taxon>
    </lineage>
</organism>
<comment type="caution">
    <text evidence="3">The sequence shown here is derived from an EMBL/GenBank/DDBJ whole genome shotgun (WGS) entry which is preliminary data.</text>
</comment>
<evidence type="ECO:0000256" key="1">
    <source>
        <dbReference type="SAM" id="Phobius"/>
    </source>
</evidence>
<feature type="transmembrane region" description="Helical" evidence="1">
    <location>
        <begin position="141"/>
        <end position="162"/>
    </location>
</feature>
<dbReference type="InterPro" id="IPR017850">
    <property type="entry name" value="Alkaline_phosphatase_core_sf"/>
</dbReference>
<keyword evidence="1" id="KW-0472">Membrane</keyword>
<dbReference type="Proteomes" id="UP001204445">
    <property type="component" value="Unassembled WGS sequence"/>
</dbReference>
<feature type="transmembrane region" description="Helical" evidence="1">
    <location>
        <begin position="117"/>
        <end position="134"/>
    </location>
</feature>
<sequence>MIKNSLIDFRRAVISVALPWIVLLVAPLTFFYGNRAEFDFALDDVLVPLATIFITAAVILYLFLWLAQQGGWRKKHFLSALLVALGGCAFIQSQILVWEFGPLDGRGVDWDGRYIEQIIEVCVWSLILLGTFVFSRKYTNLPYNFATVLVLAGVLSIGGTWFTSSKGHTTEYVSTRANVLHPENNTILIVLDTFQSGAFSQILERYPKDARAFDGFVFYPNAVAGFPTTYPSIPYILTGRQYQNKEPIEKFAMSSYAAKGLPKYFYEAEYGQSYSALVPKSLNGIEEYNAEVQSKGGILRGQDTKEGIHAFVQLVDAGLFRVMPTSLKPFIYNEGAWLISHWLVSSLPPTQHRVDIRFIDWLTSNLVTKSDNRGEFRLYHFFGAHLPLVMDENHRYQPNLDLSWDNYVQQARGSLKMVSRLLESLKKNKVYNNANIMVISDHGTMTFAPRESRCEDEWGCDINENRHASGMPLFLYKPANSQGAIRVTDEAVSLGDISCLLSIEYKLDDCERSKSVRAGERYFYWYNWGHEYWGKKYMPPLTEYRVDGHAHDASAWQETGRVFTREGIKHVDLLPNVRNGEKISLVNADSNVYVAFGWSPSEGSHRWTDGGVAGIEFEISRIRGDEDIAFQLAAAPYLAQGKIEEQQVEVIANGYKLDTWAISKKGIFDVRIPAKAIGEKGHVQLSLNISNPAAPSSFGHSNDNRNLGLAAHWFRLRDLENRSVSR</sequence>
<name>A0AAE3L1U5_9GAMM</name>
<dbReference type="InterPro" id="IPR000917">
    <property type="entry name" value="Sulfatase_N"/>
</dbReference>
<evidence type="ECO:0000313" key="3">
    <source>
        <dbReference type="EMBL" id="MCS3903566.1"/>
    </source>
</evidence>
<keyword evidence="4" id="KW-1185">Reference proteome</keyword>
<dbReference type="Gene3D" id="3.40.720.10">
    <property type="entry name" value="Alkaline Phosphatase, subunit A"/>
    <property type="match status" value="1"/>
</dbReference>
<feature type="transmembrane region" description="Helical" evidence="1">
    <location>
        <begin position="12"/>
        <end position="33"/>
    </location>
</feature>
<dbReference type="AlphaFoldDB" id="A0AAE3L1U5"/>
<evidence type="ECO:0000259" key="2">
    <source>
        <dbReference type="Pfam" id="PF00884"/>
    </source>
</evidence>
<dbReference type="SUPFAM" id="SSF53649">
    <property type="entry name" value="Alkaline phosphatase-like"/>
    <property type="match status" value="1"/>
</dbReference>
<gene>
    <name evidence="3" type="ORF">J2T55_001592</name>
</gene>
<keyword evidence="1" id="KW-0812">Transmembrane</keyword>
<keyword evidence="1" id="KW-1133">Transmembrane helix</keyword>
<protein>
    <recommendedName>
        <fullName evidence="2">Sulfatase N-terminal domain-containing protein</fullName>
    </recommendedName>
</protein>
<dbReference type="Pfam" id="PF00884">
    <property type="entry name" value="Sulfatase"/>
    <property type="match status" value="1"/>
</dbReference>
<reference evidence="3" key="1">
    <citation type="submission" date="2022-08" db="EMBL/GenBank/DDBJ databases">
        <title>Genomic Encyclopedia of Type Strains, Phase III (KMG-III): the genomes of soil and plant-associated and newly described type strains.</title>
        <authorList>
            <person name="Whitman W."/>
        </authorList>
    </citation>
    <scope>NUCLEOTIDE SEQUENCE</scope>
    <source>
        <strain evidence="3">HMT 1</strain>
    </source>
</reference>